<feature type="compositionally biased region" description="Polar residues" evidence="1">
    <location>
        <begin position="286"/>
        <end position="310"/>
    </location>
</feature>
<dbReference type="InterPro" id="IPR019622">
    <property type="entry name" value="Rrn9_dom"/>
</dbReference>
<reference evidence="3 4" key="1">
    <citation type="journal article" date="2016" name="Nat. Commun.">
        <title>Ectomycorrhizal ecology is imprinted in the genome of the dominant symbiotic fungus Cenococcum geophilum.</title>
        <authorList>
            <consortium name="DOE Joint Genome Institute"/>
            <person name="Peter M."/>
            <person name="Kohler A."/>
            <person name="Ohm R.A."/>
            <person name="Kuo A."/>
            <person name="Krutzmann J."/>
            <person name="Morin E."/>
            <person name="Arend M."/>
            <person name="Barry K.W."/>
            <person name="Binder M."/>
            <person name="Choi C."/>
            <person name="Clum A."/>
            <person name="Copeland A."/>
            <person name="Grisel N."/>
            <person name="Haridas S."/>
            <person name="Kipfer T."/>
            <person name="LaButti K."/>
            <person name="Lindquist E."/>
            <person name="Lipzen A."/>
            <person name="Maire R."/>
            <person name="Meier B."/>
            <person name="Mihaltcheva S."/>
            <person name="Molinier V."/>
            <person name="Murat C."/>
            <person name="Poggeler S."/>
            <person name="Quandt C.A."/>
            <person name="Sperisen C."/>
            <person name="Tritt A."/>
            <person name="Tisserant E."/>
            <person name="Crous P.W."/>
            <person name="Henrissat B."/>
            <person name="Nehls U."/>
            <person name="Egli S."/>
            <person name="Spatafora J.W."/>
            <person name="Grigoriev I.V."/>
            <person name="Martin F.M."/>
        </authorList>
    </citation>
    <scope>NUCLEOTIDE SEQUENCE [LARGE SCALE GENOMIC DNA]</scope>
    <source>
        <strain evidence="3 4">CBS 459.81</strain>
    </source>
</reference>
<dbReference type="AlphaFoldDB" id="A0A8E2E946"/>
<accession>A0A8E2E946</accession>
<feature type="region of interest" description="Disordered" evidence="1">
    <location>
        <begin position="1"/>
        <end position="63"/>
    </location>
</feature>
<evidence type="ECO:0000313" key="4">
    <source>
        <dbReference type="Proteomes" id="UP000250266"/>
    </source>
</evidence>
<protein>
    <recommendedName>
        <fullName evidence="2">Rrn9 domain-containing protein</fullName>
    </recommendedName>
</protein>
<name>A0A8E2E946_9PEZI</name>
<feature type="compositionally biased region" description="Basic and acidic residues" evidence="1">
    <location>
        <begin position="231"/>
        <end position="241"/>
    </location>
</feature>
<feature type="compositionally biased region" description="Low complexity" evidence="1">
    <location>
        <begin position="42"/>
        <end position="58"/>
    </location>
</feature>
<feature type="compositionally biased region" description="Acidic residues" evidence="1">
    <location>
        <begin position="221"/>
        <end position="230"/>
    </location>
</feature>
<dbReference type="EMBL" id="KV744991">
    <property type="protein sequence ID" value="OCK79705.1"/>
    <property type="molecule type" value="Genomic_DNA"/>
</dbReference>
<feature type="compositionally biased region" description="Low complexity" evidence="1">
    <location>
        <begin position="247"/>
        <end position="278"/>
    </location>
</feature>
<keyword evidence="4" id="KW-1185">Reference proteome</keyword>
<feature type="region of interest" description="Disordered" evidence="1">
    <location>
        <begin position="373"/>
        <end position="486"/>
    </location>
</feature>
<gene>
    <name evidence="3" type="ORF">K432DRAFT_382813</name>
</gene>
<proteinExistence type="predicted"/>
<evidence type="ECO:0000313" key="3">
    <source>
        <dbReference type="EMBL" id="OCK79705.1"/>
    </source>
</evidence>
<evidence type="ECO:0000259" key="2">
    <source>
        <dbReference type="Pfam" id="PF10680"/>
    </source>
</evidence>
<dbReference type="Proteomes" id="UP000250266">
    <property type="component" value="Unassembled WGS sequence"/>
</dbReference>
<dbReference type="OrthoDB" id="5412288at2759"/>
<feature type="region of interest" description="Disordered" evidence="1">
    <location>
        <begin position="216"/>
        <end position="333"/>
    </location>
</feature>
<organism evidence="3 4">
    <name type="scientific">Lepidopterella palustris CBS 459.81</name>
    <dbReference type="NCBI Taxonomy" id="1314670"/>
    <lineage>
        <taxon>Eukaryota</taxon>
        <taxon>Fungi</taxon>
        <taxon>Dikarya</taxon>
        <taxon>Ascomycota</taxon>
        <taxon>Pezizomycotina</taxon>
        <taxon>Dothideomycetes</taxon>
        <taxon>Pleosporomycetidae</taxon>
        <taxon>Mytilinidiales</taxon>
        <taxon>Argynnaceae</taxon>
        <taxon>Lepidopterella</taxon>
    </lineage>
</organism>
<dbReference type="Pfam" id="PF10680">
    <property type="entry name" value="RRN9"/>
    <property type="match status" value="1"/>
</dbReference>
<evidence type="ECO:0000256" key="1">
    <source>
        <dbReference type="SAM" id="MobiDB-lite"/>
    </source>
</evidence>
<feature type="region of interest" description="Disordered" evidence="1">
    <location>
        <begin position="632"/>
        <end position="661"/>
    </location>
</feature>
<feature type="region of interest" description="Disordered" evidence="1">
    <location>
        <begin position="543"/>
        <end position="563"/>
    </location>
</feature>
<feature type="compositionally biased region" description="Low complexity" evidence="1">
    <location>
        <begin position="11"/>
        <end position="29"/>
    </location>
</feature>
<sequence>MSLFGGETALSPSPISSPSAIDSSPAGAPNPASEQFSEDANSAVPSISDRASSSSVSPEPDRLNKFSGLAQTWRRYTALDRQLAASLEQITAGELNIHLYNAHALKRRLLSLDRSRSAELRSWHSKDTWLKQGDELLYTGPDGTEEMELAPGKKWAAWPVESGEVPPTTATFGRDTEPDGLEEWTFGVSGERRASEELGDAVIAVFLKLAKERWESRQWEDADEDDESDAEETRRVRLERRSRSRSKSIMSSSTRGTLRSRANSSSSSQSSISSSRASGPAPFNQGDVQMRQSTDPSADSNSQYRATQAQFADEVPDDQIPLSGQTSEPPYLRPVVLADDDKARRILQPTVSSILAKVDNLLNALERSRINHFGRSASEAPSDGEVSNKSRRKQQSRSSSNVWKSSPISAEQIVGRTRARRRSKPDEDSGSGSDYAPDDDDEAGSRASSTGSDGYRSRRRTKGNLRSNKDRKLSNSPETDPESYERAGLRDWSEVLGLASMTGWNERAVERAAKRCAALFGEGMTFRILDQNPALEAPAEPVEYTPSAIPGPESSRTTSPKRRPYWPPGTLSCPHTDCFRHHKEYRAPFEAVEHCIKYHGYDPRASDDEIEVVGELYGGVHVDGFLQTISNKRWRGRDKGPSEKRQLRKKRKRGASGSSDE</sequence>
<feature type="domain" description="Rrn9" evidence="2">
    <location>
        <begin position="87"/>
        <end position="169"/>
    </location>
</feature>